<dbReference type="GO" id="GO:0016020">
    <property type="term" value="C:membrane"/>
    <property type="evidence" value="ECO:0007669"/>
    <property type="project" value="UniProtKB-SubCell"/>
</dbReference>
<dbReference type="SUPFAM" id="SSF55729">
    <property type="entry name" value="Acyl-CoA N-acyltransferases (Nat)"/>
    <property type="match status" value="1"/>
</dbReference>
<organism evidence="11 12">
    <name type="scientific">Mycetomoellerius zeteki</name>
    <dbReference type="NCBI Taxonomy" id="64791"/>
    <lineage>
        <taxon>Eukaryota</taxon>
        <taxon>Metazoa</taxon>
        <taxon>Ecdysozoa</taxon>
        <taxon>Arthropoda</taxon>
        <taxon>Hexapoda</taxon>
        <taxon>Insecta</taxon>
        <taxon>Pterygota</taxon>
        <taxon>Neoptera</taxon>
        <taxon>Endopterygota</taxon>
        <taxon>Hymenoptera</taxon>
        <taxon>Apocrita</taxon>
        <taxon>Aculeata</taxon>
        <taxon>Formicoidea</taxon>
        <taxon>Formicidae</taxon>
        <taxon>Myrmicinae</taxon>
        <taxon>Mycetomoellerius</taxon>
    </lineage>
</organism>
<keyword evidence="12" id="KW-1185">Reference proteome</keyword>
<comment type="subcellular location">
    <subcellularLocation>
        <location evidence="1">Membrane</location>
        <topology evidence="1">Multi-pass membrane protein</topology>
    </subcellularLocation>
</comment>
<keyword evidence="6 9" id="KW-1133">Transmembrane helix</keyword>
<evidence type="ECO:0000256" key="8">
    <source>
        <dbReference type="ARBA" id="ARBA00023315"/>
    </source>
</evidence>
<dbReference type="GO" id="GO:0008080">
    <property type="term" value="F:N-acetyltransferase activity"/>
    <property type="evidence" value="ECO:0007669"/>
    <property type="project" value="InterPro"/>
</dbReference>
<comment type="similarity">
    <text evidence="3">Belongs to the acetyltransferase family. GNAT subfamily.</text>
</comment>
<keyword evidence="5 9" id="KW-0812">Transmembrane</keyword>
<keyword evidence="4 11" id="KW-0808">Transferase</keyword>
<feature type="transmembrane region" description="Helical" evidence="9">
    <location>
        <begin position="301"/>
        <end position="324"/>
    </location>
</feature>
<evidence type="ECO:0000313" key="11">
    <source>
        <dbReference type="EMBL" id="KYQ50283.1"/>
    </source>
</evidence>
<protein>
    <submittedName>
        <fullName evidence="11">N-acetyltransferase 9-like protein</fullName>
    </submittedName>
</protein>
<dbReference type="Gene3D" id="3.40.630.30">
    <property type="match status" value="1"/>
</dbReference>
<evidence type="ECO:0000256" key="2">
    <source>
        <dbReference type="ARBA" id="ARBA00006824"/>
    </source>
</evidence>
<dbReference type="STRING" id="64791.A0A151WR45"/>
<proteinExistence type="inferred from homology"/>
<comment type="similarity">
    <text evidence="2">Belongs to the peroxisomal membrane protein PXMP2/4 family.</text>
</comment>
<evidence type="ECO:0000313" key="12">
    <source>
        <dbReference type="Proteomes" id="UP000075809"/>
    </source>
</evidence>
<keyword evidence="8" id="KW-0012">Acyltransferase</keyword>
<evidence type="ECO:0000256" key="4">
    <source>
        <dbReference type="ARBA" id="ARBA00022679"/>
    </source>
</evidence>
<feature type="domain" description="N-acetyltransferase" evidence="10">
    <location>
        <begin position="14"/>
        <end position="159"/>
    </location>
</feature>
<evidence type="ECO:0000259" key="10">
    <source>
        <dbReference type="Pfam" id="PF13302"/>
    </source>
</evidence>
<dbReference type="InterPro" id="IPR000182">
    <property type="entry name" value="GNAT_dom"/>
</dbReference>
<evidence type="ECO:0000256" key="5">
    <source>
        <dbReference type="ARBA" id="ARBA00022692"/>
    </source>
</evidence>
<evidence type="ECO:0000256" key="1">
    <source>
        <dbReference type="ARBA" id="ARBA00004141"/>
    </source>
</evidence>
<name>A0A151WR45_9HYME</name>
<dbReference type="InterPro" id="IPR016181">
    <property type="entry name" value="Acyl_CoA_acyltransferase"/>
</dbReference>
<dbReference type="Proteomes" id="UP000075809">
    <property type="component" value="Unassembled WGS sequence"/>
</dbReference>
<dbReference type="InterPro" id="IPR039135">
    <property type="entry name" value="NAT9-like"/>
</dbReference>
<dbReference type="Pfam" id="PF04117">
    <property type="entry name" value="Mpv17_PMP22"/>
    <property type="match status" value="1"/>
</dbReference>
<reference evidence="11 12" key="1">
    <citation type="submission" date="2015-09" db="EMBL/GenBank/DDBJ databases">
        <title>Trachymyrmex zeteki WGS genome.</title>
        <authorList>
            <person name="Nygaard S."/>
            <person name="Hu H."/>
            <person name="Boomsma J."/>
            <person name="Zhang G."/>
        </authorList>
    </citation>
    <scope>NUCLEOTIDE SEQUENCE [LARGE SCALE GENOMIC DNA]</scope>
    <source>
        <strain evidence="11">Tzet28-1</strain>
        <tissue evidence="11">Whole body</tissue>
    </source>
</reference>
<gene>
    <name evidence="11" type="ORF">ALC60_10596</name>
</gene>
<evidence type="ECO:0000256" key="3">
    <source>
        <dbReference type="ARBA" id="ARBA00009342"/>
    </source>
</evidence>
<dbReference type="AlphaFoldDB" id="A0A151WR45"/>
<evidence type="ECO:0000256" key="6">
    <source>
        <dbReference type="ARBA" id="ARBA00022989"/>
    </source>
</evidence>
<dbReference type="PANTHER" id="PTHR13256:SF16">
    <property type="entry name" value="ALPHA_BETA-TUBULIN-N-ACETYLTRANSFERASE 9"/>
    <property type="match status" value="1"/>
</dbReference>
<dbReference type="Pfam" id="PF13302">
    <property type="entry name" value="Acetyltransf_3"/>
    <property type="match status" value="1"/>
</dbReference>
<dbReference type="PANTHER" id="PTHR13256">
    <property type="entry name" value="N-ACETYLTRANSFERASE 9"/>
    <property type="match status" value="1"/>
</dbReference>
<accession>A0A151WR45</accession>
<feature type="transmembrane region" description="Helical" evidence="9">
    <location>
        <begin position="364"/>
        <end position="381"/>
    </location>
</feature>
<sequence>MRKNMNTRISGTNVILIPYQEQHVIKYHEWMKNPILQYLTSSESLTLEEEFKMQKRWLEDEDKCTFIILDKHVYLMTKNEIDAMAGDTNLFLHDSQGLCIAEIEIMIAEEANQGKRRGWESVILMLLYGAETLNVNKFYAKIKLDNAVSIRMFEKLGFRESRDCSRVKQNMSLTKTLRVVSNIMQRRPLLFNSMVYGFFYTSAEFIRQSFTKMSKPIQPITVDPEISSNIKGPILIQIQKFCEMLDLVDKNSNSATYNWPQLKRYAIFGCLLAGPMLHRWYKWLDTFYSGKSIKIVLKKLFVDQFILTPPLIILFFISMSLMEAKSDLFQECKIKFVHTFQTSCGYWLPVQFVNFLLIPPSFRVTYVSIAAFCWVNILCYLKNLPISEHEQKIKY</sequence>
<keyword evidence="7 9" id="KW-0472">Membrane</keyword>
<evidence type="ECO:0000256" key="9">
    <source>
        <dbReference type="SAM" id="Phobius"/>
    </source>
</evidence>
<dbReference type="EMBL" id="KQ982813">
    <property type="protein sequence ID" value="KYQ50283.1"/>
    <property type="molecule type" value="Genomic_DNA"/>
</dbReference>
<dbReference type="InterPro" id="IPR007248">
    <property type="entry name" value="Mpv17_PMP22"/>
</dbReference>
<evidence type="ECO:0000256" key="7">
    <source>
        <dbReference type="ARBA" id="ARBA00023136"/>
    </source>
</evidence>